<comment type="caution">
    <text evidence="3">The sequence shown here is derived from an EMBL/GenBank/DDBJ whole genome shotgun (WGS) entry which is preliminary data.</text>
</comment>
<gene>
    <name evidence="3" type="ORF">ACFOZ4_29110</name>
</gene>
<keyword evidence="4" id="KW-1185">Reference proteome</keyword>
<feature type="transmembrane region" description="Helical" evidence="2">
    <location>
        <begin position="6"/>
        <end position="27"/>
    </location>
</feature>
<keyword evidence="2" id="KW-1133">Transmembrane helix</keyword>
<feature type="coiled-coil region" evidence="1">
    <location>
        <begin position="185"/>
        <end position="212"/>
    </location>
</feature>
<reference evidence="4" key="1">
    <citation type="journal article" date="2019" name="Int. J. Syst. Evol. Microbiol.">
        <title>The Global Catalogue of Microorganisms (GCM) 10K type strain sequencing project: providing services to taxonomists for standard genome sequencing and annotation.</title>
        <authorList>
            <consortium name="The Broad Institute Genomics Platform"/>
            <consortium name="The Broad Institute Genome Sequencing Center for Infectious Disease"/>
            <person name="Wu L."/>
            <person name="Ma J."/>
        </authorList>
    </citation>
    <scope>NUCLEOTIDE SEQUENCE [LARGE SCALE GENOMIC DNA]</scope>
    <source>
        <strain evidence="4">CGMCC 4.7289</strain>
    </source>
</reference>
<evidence type="ECO:0000256" key="1">
    <source>
        <dbReference type="SAM" id="Coils"/>
    </source>
</evidence>
<organism evidence="3 4">
    <name type="scientific">Hamadaea flava</name>
    <dbReference type="NCBI Taxonomy" id="1742688"/>
    <lineage>
        <taxon>Bacteria</taxon>
        <taxon>Bacillati</taxon>
        <taxon>Actinomycetota</taxon>
        <taxon>Actinomycetes</taxon>
        <taxon>Micromonosporales</taxon>
        <taxon>Micromonosporaceae</taxon>
        <taxon>Hamadaea</taxon>
    </lineage>
</organism>
<name>A0ABV8LWH0_9ACTN</name>
<dbReference type="RefSeq" id="WP_253761167.1">
    <property type="nucleotide sequence ID" value="NZ_JAMZDZ010000001.1"/>
</dbReference>
<evidence type="ECO:0000256" key="2">
    <source>
        <dbReference type="SAM" id="Phobius"/>
    </source>
</evidence>
<evidence type="ECO:0000313" key="3">
    <source>
        <dbReference type="EMBL" id="MFC4134688.1"/>
    </source>
</evidence>
<dbReference type="Proteomes" id="UP001595816">
    <property type="component" value="Unassembled WGS sequence"/>
</dbReference>
<accession>A0ABV8LWH0</accession>
<sequence length="227" mass="24569">MSESAFTVWGGVFAAAVLAVAALALLVSGNTGARKSAPDCRPLVEEARELEEIAAAAFTKALEAADTAARTTVELENAENHRDECDRHQVGAAHALADGLQRVSIEESAPSREPVGEASRAAMVAYRQGAISVEQLQTLWHRIDGWDATQEEQSHELTRLRAEDVEARRRYDAAAILERSARQAYEIAQIAARALTEEAAEAAAEAQEARIAAQKCLRRSGRLPTQR</sequence>
<keyword evidence="1" id="KW-0175">Coiled coil</keyword>
<dbReference type="EMBL" id="JBHSAY010000015">
    <property type="protein sequence ID" value="MFC4134688.1"/>
    <property type="molecule type" value="Genomic_DNA"/>
</dbReference>
<keyword evidence="2" id="KW-0472">Membrane</keyword>
<proteinExistence type="predicted"/>
<evidence type="ECO:0000313" key="4">
    <source>
        <dbReference type="Proteomes" id="UP001595816"/>
    </source>
</evidence>
<protein>
    <submittedName>
        <fullName evidence="3">Uncharacterized protein</fullName>
    </submittedName>
</protein>
<keyword evidence="2" id="KW-0812">Transmembrane</keyword>